<accession>A0A6J1GRA5</accession>
<dbReference type="FunFam" id="3.40.50.720:FF:000084">
    <property type="entry name" value="Short-chain dehydrogenase reductase"/>
    <property type="match status" value="1"/>
</dbReference>
<dbReference type="PRINTS" id="PR00081">
    <property type="entry name" value="GDHRDH"/>
</dbReference>
<keyword evidence="2" id="KW-1185">Reference proteome</keyword>
<evidence type="ECO:0000313" key="3">
    <source>
        <dbReference type="RefSeq" id="XP_022953914.1"/>
    </source>
</evidence>
<sequence>MSKPRRLHGKVALITGAASGIGEETARLFVANGAFVVVADIDDELGRKVAASIGIDQASFHHCDVRDEKQVEETVSYTVEKYGGLDILFSNAGIMGSLASILSLDISDFDNTFATNVRGVVGTIKHSARAMVEKNIRGSIICMASVASMVGGIGSIAYTSSKHAVLGVVRSSSLELGAYGIRVNCVSPHGVATPLARRTLNMEGSKVEELVSASASLKGVVLKASHVAEAALFLASDESAYISGQNLVVDGGFTAVRPII</sequence>
<dbReference type="InterPro" id="IPR002347">
    <property type="entry name" value="SDR_fam"/>
</dbReference>
<evidence type="ECO:0000256" key="1">
    <source>
        <dbReference type="ARBA" id="ARBA00006484"/>
    </source>
</evidence>
<dbReference type="SUPFAM" id="SSF51735">
    <property type="entry name" value="NAD(P)-binding Rossmann-fold domains"/>
    <property type="match status" value="1"/>
</dbReference>
<proteinExistence type="inferred from homology"/>
<dbReference type="Gene3D" id="3.40.50.720">
    <property type="entry name" value="NAD(P)-binding Rossmann-like Domain"/>
    <property type="match status" value="1"/>
</dbReference>
<dbReference type="Pfam" id="PF13561">
    <property type="entry name" value="adh_short_C2"/>
    <property type="match status" value="1"/>
</dbReference>
<dbReference type="PANTHER" id="PTHR42820">
    <property type="entry name" value="SHORT-CHAIN DEHYDROGENASE REDUCTASE"/>
    <property type="match status" value="1"/>
</dbReference>
<gene>
    <name evidence="3" type="primary">LOC111456317</name>
</gene>
<dbReference type="AlphaFoldDB" id="A0A6J1GRA5"/>
<protein>
    <submittedName>
        <fullName evidence="3">Short-chain dehydrogenase reductase 3b-like</fullName>
    </submittedName>
</protein>
<dbReference type="InterPro" id="IPR036291">
    <property type="entry name" value="NAD(P)-bd_dom_sf"/>
</dbReference>
<name>A0A6J1GRA5_CUCMO</name>
<dbReference type="KEGG" id="cmos:111456317"/>
<dbReference type="PANTHER" id="PTHR42820:SF16">
    <property type="entry name" value="SHORT-CHAIN DEHYDROGENASE REDUCTASE 3B"/>
    <property type="match status" value="1"/>
</dbReference>
<comment type="similarity">
    <text evidence="1">Belongs to the short-chain dehydrogenases/reductases (SDR) family.</text>
</comment>
<dbReference type="PRINTS" id="PR00080">
    <property type="entry name" value="SDRFAMILY"/>
</dbReference>
<organism evidence="2 3">
    <name type="scientific">Cucurbita moschata</name>
    <name type="common">Winter crookneck squash</name>
    <name type="synonym">Cucurbita pepo var. moschata</name>
    <dbReference type="NCBI Taxonomy" id="3662"/>
    <lineage>
        <taxon>Eukaryota</taxon>
        <taxon>Viridiplantae</taxon>
        <taxon>Streptophyta</taxon>
        <taxon>Embryophyta</taxon>
        <taxon>Tracheophyta</taxon>
        <taxon>Spermatophyta</taxon>
        <taxon>Magnoliopsida</taxon>
        <taxon>eudicotyledons</taxon>
        <taxon>Gunneridae</taxon>
        <taxon>Pentapetalae</taxon>
        <taxon>rosids</taxon>
        <taxon>fabids</taxon>
        <taxon>Cucurbitales</taxon>
        <taxon>Cucurbitaceae</taxon>
        <taxon>Cucurbiteae</taxon>
        <taxon>Cucurbita</taxon>
    </lineage>
</organism>
<reference evidence="3" key="1">
    <citation type="submission" date="2025-08" db="UniProtKB">
        <authorList>
            <consortium name="RefSeq"/>
        </authorList>
    </citation>
    <scope>IDENTIFICATION</scope>
    <source>
        <tissue evidence="3">Young leaves</tissue>
    </source>
</reference>
<dbReference type="GeneID" id="111456317"/>
<dbReference type="RefSeq" id="XP_022953914.1">
    <property type="nucleotide sequence ID" value="XM_023098146.1"/>
</dbReference>
<dbReference type="Proteomes" id="UP000504609">
    <property type="component" value="Unplaced"/>
</dbReference>
<evidence type="ECO:0000313" key="2">
    <source>
        <dbReference type="Proteomes" id="UP000504609"/>
    </source>
</evidence>